<name>A0A8H3M429_9GLOM</name>
<sequence>MDDINIDYIPDDYDYDLESVTFTKSLTSESITETREFIEKNENDILSLKDIINNTDIDIEADVSTSIFDSESTISGLTEGNEYDITDITNTSKSLLMCPILDFIDGTIKCCAIHDSNTQRPLSQLIGSWEINPEIVQEAQKDNNLSTIGVCYSHFLYDQNQLHSSNIKNNVKLKKVGQVFGKNVQVPCVRLKVCPVFEEEENNENPEYRPRYICSECFITHGGHFNERKGRGNTNFECIDMHKNDTSDALQIIGRWIVSMAEILDENKKTNLLASLKLEHINVTKFINQKYEITPETATDLGKSLGIIIWKSRHDVQKNKNKLENPISLDEYQSGFPIYLTNFFNGFIETLQRKKYEVLTKNELKENF</sequence>
<dbReference type="Proteomes" id="UP000615446">
    <property type="component" value="Unassembled WGS sequence"/>
</dbReference>
<protein>
    <submittedName>
        <fullName evidence="1">Uncharacterized protein</fullName>
    </submittedName>
</protein>
<accession>A0A8H3M429</accession>
<reference evidence="1" key="1">
    <citation type="submission" date="2019-10" db="EMBL/GenBank/DDBJ databases">
        <title>Conservation and host-specific expression of non-tandemly repeated heterogenous ribosome RNA gene in arbuscular mycorrhizal fungi.</title>
        <authorList>
            <person name="Maeda T."/>
            <person name="Kobayashi Y."/>
            <person name="Nakagawa T."/>
            <person name="Ezawa T."/>
            <person name="Yamaguchi K."/>
            <person name="Bino T."/>
            <person name="Nishimoto Y."/>
            <person name="Shigenobu S."/>
            <person name="Kawaguchi M."/>
        </authorList>
    </citation>
    <scope>NUCLEOTIDE SEQUENCE</scope>
    <source>
        <strain evidence="1">HR1</strain>
    </source>
</reference>
<comment type="caution">
    <text evidence="1">The sequence shown here is derived from an EMBL/GenBank/DDBJ whole genome shotgun (WGS) entry which is preliminary data.</text>
</comment>
<evidence type="ECO:0000313" key="1">
    <source>
        <dbReference type="EMBL" id="GES96254.1"/>
    </source>
</evidence>
<organism evidence="1 2">
    <name type="scientific">Rhizophagus clarus</name>
    <dbReference type="NCBI Taxonomy" id="94130"/>
    <lineage>
        <taxon>Eukaryota</taxon>
        <taxon>Fungi</taxon>
        <taxon>Fungi incertae sedis</taxon>
        <taxon>Mucoromycota</taxon>
        <taxon>Glomeromycotina</taxon>
        <taxon>Glomeromycetes</taxon>
        <taxon>Glomerales</taxon>
        <taxon>Glomeraceae</taxon>
        <taxon>Rhizophagus</taxon>
    </lineage>
</organism>
<dbReference type="EMBL" id="BLAL01000250">
    <property type="protein sequence ID" value="GES96254.1"/>
    <property type="molecule type" value="Genomic_DNA"/>
</dbReference>
<dbReference type="OrthoDB" id="2392499at2759"/>
<evidence type="ECO:0000313" key="2">
    <source>
        <dbReference type="Proteomes" id="UP000615446"/>
    </source>
</evidence>
<proteinExistence type="predicted"/>
<dbReference type="AlphaFoldDB" id="A0A8H3M429"/>
<gene>
    <name evidence="1" type="ORF">RCL2_002288800</name>
</gene>